<dbReference type="PATRIC" id="fig|229921.5.peg.3657"/>
<gene>
    <name evidence="2" type="ORF">ADN01_09120</name>
</gene>
<dbReference type="InterPro" id="IPR036249">
    <property type="entry name" value="Thioredoxin-like_sf"/>
</dbReference>
<dbReference type="CDD" id="cd02955">
    <property type="entry name" value="SSP411"/>
    <property type="match status" value="1"/>
</dbReference>
<dbReference type="STRING" id="229921.ADN01_09120"/>
<dbReference type="InterPro" id="IPR004879">
    <property type="entry name" value="Ssp411-like_TRX"/>
</dbReference>
<keyword evidence="3" id="KW-1185">Reference proteome</keyword>
<dbReference type="Pfam" id="PF03190">
    <property type="entry name" value="Thioredox_DsbH"/>
    <property type="match status" value="1"/>
</dbReference>
<dbReference type="Gene3D" id="3.40.30.10">
    <property type="entry name" value="Glutaredoxin"/>
    <property type="match status" value="1"/>
</dbReference>
<dbReference type="InterPro" id="IPR024705">
    <property type="entry name" value="Ssp411"/>
</dbReference>
<dbReference type="SUPFAM" id="SSF48208">
    <property type="entry name" value="Six-hairpin glycosidases"/>
    <property type="match status" value="1"/>
</dbReference>
<sequence>MANHLSSESSPYLLQHANNPVDWYPWGETALQKARSEDKPIFLSIGYAACHWCHVMAHESFEDPAVAEILREHFVSIKVDREERPDLDAVYMSAVIAMTGQGGWPMSVFLTPDGRPFYGGTYFPPTPRFGMPSFRDLLLSLAQYWKERRPEIERVSSNLTQHLQESNPPGLQPAAPLTADALEHAVQLLLSSYDQQYGGWGRAPKFPAAMTIQFLLQRAFLGDAAARDTALHALKAMNRGGIFDVVAGGFHRYSTDNFWRVPHFEKMLYDNALLARAYLHAYLLTQDESFRETAVATLEFIQAEMTHPAGGFYSSLDADSEGEEGKYYLWTVPDIEEALLDPQEARLILAVYHVTERGNFEGRTIFQKLAQDEDLADTLGIPLPQMRQRLAAAHQKLNAYRLRRVRPQTDDKILAFWNALALQAFAEAGRYLNRPDFLRTAQNNARFIQSHLIVNGQLMRSHRQVTVPISAFLEDYAASILAFLALYQADFNPDWYQQAQRLAEQMLARFADPLGGFYDSPTGQNDLLIRPKTMTDNAVPSGSALAAQALLALSAFDPRTPGLDTAQAMLASMQASAAAHPTSFSAWLQALQIAQHPLTQLAVLYPPNGGEAPSPDVQSILQTYHPYLYVAAAPFPPESRHPPLLAERSLVNGLPTAYLCQNYTCRLPTTDFAALRSEVLGMKKI</sequence>
<evidence type="ECO:0000313" key="3">
    <source>
        <dbReference type="Proteomes" id="UP000050501"/>
    </source>
</evidence>
<dbReference type="InterPro" id="IPR012341">
    <property type="entry name" value="6hp_glycosidase-like_sf"/>
</dbReference>
<evidence type="ECO:0000259" key="1">
    <source>
        <dbReference type="Pfam" id="PF03190"/>
    </source>
</evidence>
<organism evidence="2 3">
    <name type="scientific">Levilinea saccharolytica</name>
    <dbReference type="NCBI Taxonomy" id="229921"/>
    <lineage>
        <taxon>Bacteria</taxon>
        <taxon>Bacillati</taxon>
        <taxon>Chloroflexota</taxon>
        <taxon>Anaerolineae</taxon>
        <taxon>Anaerolineales</taxon>
        <taxon>Anaerolineaceae</taxon>
        <taxon>Levilinea</taxon>
    </lineage>
</organism>
<name>A0A0P6XQN6_9CHLR</name>
<dbReference type="Gene3D" id="1.50.10.10">
    <property type="match status" value="1"/>
</dbReference>
<dbReference type="GO" id="GO:0005975">
    <property type="term" value="P:carbohydrate metabolic process"/>
    <property type="evidence" value="ECO:0007669"/>
    <property type="project" value="InterPro"/>
</dbReference>
<dbReference type="RefSeq" id="WP_062418344.1">
    <property type="nucleotide sequence ID" value="NZ_DF967974.1"/>
</dbReference>
<dbReference type="AlphaFoldDB" id="A0A0P6XQN6"/>
<comment type="caution">
    <text evidence="2">The sequence shown here is derived from an EMBL/GenBank/DDBJ whole genome shotgun (WGS) entry which is preliminary data.</text>
</comment>
<evidence type="ECO:0000313" key="2">
    <source>
        <dbReference type="EMBL" id="KPL81750.1"/>
    </source>
</evidence>
<dbReference type="PANTHER" id="PTHR42899">
    <property type="entry name" value="SPERMATOGENESIS-ASSOCIATED PROTEIN 20"/>
    <property type="match status" value="1"/>
</dbReference>
<proteinExistence type="predicted"/>
<dbReference type="InterPro" id="IPR008928">
    <property type="entry name" value="6-hairpin_glycosidase_sf"/>
</dbReference>
<feature type="domain" description="Spermatogenesis-associated protein 20-like TRX" evidence="1">
    <location>
        <begin position="3"/>
        <end position="164"/>
    </location>
</feature>
<protein>
    <recommendedName>
        <fullName evidence="1">Spermatogenesis-associated protein 20-like TRX domain-containing protein</fullName>
    </recommendedName>
</protein>
<dbReference type="Proteomes" id="UP000050501">
    <property type="component" value="Unassembled WGS sequence"/>
</dbReference>
<accession>A0A0P6XQN6</accession>
<dbReference type="SUPFAM" id="SSF52833">
    <property type="entry name" value="Thioredoxin-like"/>
    <property type="match status" value="1"/>
</dbReference>
<dbReference type="PANTHER" id="PTHR42899:SF1">
    <property type="entry name" value="SPERMATOGENESIS-ASSOCIATED PROTEIN 20"/>
    <property type="match status" value="1"/>
</dbReference>
<dbReference type="OrthoDB" id="9762614at2"/>
<dbReference type="EMBL" id="LGCM01000035">
    <property type="protein sequence ID" value="KPL81750.1"/>
    <property type="molecule type" value="Genomic_DNA"/>
</dbReference>
<dbReference type="PIRSF" id="PIRSF006402">
    <property type="entry name" value="UCP006402_thioredoxin"/>
    <property type="match status" value="1"/>
</dbReference>
<reference evidence="2 3" key="1">
    <citation type="submission" date="2015-07" db="EMBL/GenBank/DDBJ databases">
        <title>Genome sequence of Levilinea saccharolytica DSM 16555.</title>
        <authorList>
            <person name="Hemp J."/>
            <person name="Ward L.M."/>
            <person name="Pace L.A."/>
            <person name="Fischer W.W."/>
        </authorList>
    </citation>
    <scope>NUCLEOTIDE SEQUENCE [LARGE SCALE GENOMIC DNA]</scope>
    <source>
        <strain evidence="2 3">KIBI-1</strain>
    </source>
</reference>